<evidence type="ECO:0000313" key="2">
    <source>
        <dbReference type="Proteomes" id="UP000607653"/>
    </source>
</evidence>
<accession>A0A822XK88</accession>
<gene>
    <name evidence="1" type="ORF">HUJ06_021014</name>
</gene>
<dbReference type="Proteomes" id="UP000607653">
    <property type="component" value="Unassembled WGS sequence"/>
</dbReference>
<keyword evidence="2" id="KW-1185">Reference proteome</keyword>
<proteinExistence type="predicted"/>
<evidence type="ECO:0000313" key="1">
    <source>
        <dbReference type="EMBL" id="DAD19551.1"/>
    </source>
</evidence>
<sequence length="50" mass="5589">MDIGNIGSVFCQFILQLVDSSGGPRLSIKQSLVYEHAIQSSFLHMECLFE</sequence>
<comment type="caution">
    <text evidence="1">The sequence shown here is derived from an EMBL/GenBank/DDBJ whole genome shotgun (WGS) entry which is preliminary data.</text>
</comment>
<dbReference type="EMBL" id="DUZY01000001">
    <property type="protein sequence ID" value="DAD19551.1"/>
    <property type="molecule type" value="Genomic_DNA"/>
</dbReference>
<name>A0A822XK88_NELNU</name>
<reference evidence="1 2" key="1">
    <citation type="journal article" date="2020" name="Mol. Biol. Evol.">
        <title>Distinct Expression and Methylation Patterns for Genes with Different Fates following a Single Whole-Genome Duplication in Flowering Plants.</title>
        <authorList>
            <person name="Shi T."/>
            <person name="Rahmani R.S."/>
            <person name="Gugger P.F."/>
            <person name="Wang M."/>
            <person name="Li H."/>
            <person name="Zhang Y."/>
            <person name="Li Z."/>
            <person name="Wang Q."/>
            <person name="Van de Peer Y."/>
            <person name="Marchal K."/>
            <person name="Chen J."/>
        </authorList>
    </citation>
    <scope>NUCLEOTIDE SEQUENCE [LARGE SCALE GENOMIC DNA]</scope>
    <source>
        <tissue evidence="1">Leaf</tissue>
    </source>
</reference>
<organism evidence="1 2">
    <name type="scientific">Nelumbo nucifera</name>
    <name type="common">Sacred lotus</name>
    <dbReference type="NCBI Taxonomy" id="4432"/>
    <lineage>
        <taxon>Eukaryota</taxon>
        <taxon>Viridiplantae</taxon>
        <taxon>Streptophyta</taxon>
        <taxon>Embryophyta</taxon>
        <taxon>Tracheophyta</taxon>
        <taxon>Spermatophyta</taxon>
        <taxon>Magnoliopsida</taxon>
        <taxon>Proteales</taxon>
        <taxon>Nelumbonaceae</taxon>
        <taxon>Nelumbo</taxon>
    </lineage>
</organism>
<protein>
    <submittedName>
        <fullName evidence="1">Uncharacterized protein</fullName>
    </submittedName>
</protein>
<dbReference type="AlphaFoldDB" id="A0A822XK88"/>